<proteinExistence type="inferred from homology"/>
<name>A0AAD4CPH2_ASPNN</name>
<evidence type="ECO:0000313" key="4">
    <source>
        <dbReference type="EMBL" id="KAF9889307.1"/>
    </source>
</evidence>
<comment type="caution">
    <text evidence="4">The sequence shown here is derived from an EMBL/GenBank/DDBJ whole genome shotgun (WGS) entry which is preliminary data.</text>
</comment>
<feature type="compositionally biased region" description="Basic and acidic residues" evidence="2">
    <location>
        <begin position="307"/>
        <end position="317"/>
    </location>
</feature>
<protein>
    <submittedName>
        <fullName evidence="4">Uncharacterized protein</fullName>
    </submittedName>
</protein>
<reference evidence="4" key="2">
    <citation type="submission" date="2020-02" db="EMBL/GenBank/DDBJ databases">
        <authorList>
            <person name="Gilchrist C.L.M."/>
            <person name="Chooi Y.-H."/>
        </authorList>
    </citation>
    <scope>NUCLEOTIDE SEQUENCE</scope>
    <source>
        <strain evidence="4">MST-FP2251</strain>
    </source>
</reference>
<feature type="region of interest" description="Disordered" evidence="2">
    <location>
        <begin position="54"/>
        <end position="81"/>
    </location>
</feature>
<feature type="transmembrane region" description="Helical" evidence="3">
    <location>
        <begin position="89"/>
        <end position="112"/>
    </location>
</feature>
<gene>
    <name evidence="4" type="ORF">FE257_007416</name>
</gene>
<comment type="similarity">
    <text evidence="1">Belongs to the ustYa family.</text>
</comment>
<dbReference type="InterPro" id="IPR021765">
    <property type="entry name" value="UstYa-like"/>
</dbReference>
<keyword evidence="3" id="KW-0472">Membrane</keyword>
<sequence>MSPVAGRHRAHFVEQILLAYEFTGCLFAAPFKTDWRLIPWPKITYQVKKSEAKRERHSNDRCPLTGHDDETDSETQREASPSSKSAMRIIWMSLTVANIVLLGIHILLFFSWNGQASSARNMALRRLSYWCPENDDAWEEYEHIRAHIVTREEILKLGKDPDRIARFDDAYWGFGEDAYMVQLDVMHQIHCLNMLSQAAFADYPGYTPRMADPHNRMWWIHLGHCTDILLQHLQCHANMEVLTLAWLEEYNRPWPDFSIQVECRDFEAIRAWDGRGSVDRRKFGSMPVPKDAFRWPNPVRGATSELGHELGQHHKQEGGLFNDTRGGGPSGISQAERG</sequence>
<dbReference type="AlphaFoldDB" id="A0AAD4CPH2"/>
<dbReference type="PANTHER" id="PTHR33365">
    <property type="entry name" value="YALI0B05434P"/>
    <property type="match status" value="1"/>
</dbReference>
<dbReference type="PANTHER" id="PTHR33365:SF14">
    <property type="entry name" value="TAT PATHWAY SIGNAL SEQUENCE"/>
    <property type="match status" value="1"/>
</dbReference>
<dbReference type="Proteomes" id="UP001194746">
    <property type="component" value="Unassembled WGS sequence"/>
</dbReference>
<dbReference type="GO" id="GO:0043386">
    <property type="term" value="P:mycotoxin biosynthetic process"/>
    <property type="evidence" value="ECO:0007669"/>
    <property type="project" value="InterPro"/>
</dbReference>
<keyword evidence="3" id="KW-1133">Transmembrane helix</keyword>
<keyword evidence="5" id="KW-1185">Reference proteome</keyword>
<evidence type="ECO:0000313" key="5">
    <source>
        <dbReference type="Proteomes" id="UP001194746"/>
    </source>
</evidence>
<keyword evidence="3" id="KW-0812">Transmembrane</keyword>
<feature type="region of interest" description="Disordered" evidence="2">
    <location>
        <begin position="307"/>
        <end position="338"/>
    </location>
</feature>
<evidence type="ECO:0000256" key="1">
    <source>
        <dbReference type="ARBA" id="ARBA00035112"/>
    </source>
</evidence>
<dbReference type="EMBL" id="VCAU01000037">
    <property type="protein sequence ID" value="KAF9889307.1"/>
    <property type="molecule type" value="Genomic_DNA"/>
</dbReference>
<dbReference type="Pfam" id="PF11807">
    <property type="entry name" value="UstYa"/>
    <property type="match status" value="1"/>
</dbReference>
<organism evidence="4 5">
    <name type="scientific">Aspergillus nanangensis</name>
    <dbReference type="NCBI Taxonomy" id="2582783"/>
    <lineage>
        <taxon>Eukaryota</taxon>
        <taxon>Fungi</taxon>
        <taxon>Dikarya</taxon>
        <taxon>Ascomycota</taxon>
        <taxon>Pezizomycotina</taxon>
        <taxon>Eurotiomycetes</taxon>
        <taxon>Eurotiomycetidae</taxon>
        <taxon>Eurotiales</taxon>
        <taxon>Aspergillaceae</taxon>
        <taxon>Aspergillus</taxon>
        <taxon>Aspergillus subgen. Circumdati</taxon>
    </lineage>
</organism>
<evidence type="ECO:0000256" key="2">
    <source>
        <dbReference type="SAM" id="MobiDB-lite"/>
    </source>
</evidence>
<evidence type="ECO:0000256" key="3">
    <source>
        <dbReference type="SAM" id="Phobius"/>
    </source>
</evidence>
<accession>A0AAD4CPH2</accession>
<reference evidence="4" key="1">
    <citation type="journal article" date="2019" name="Beilstein J. Org. Chem.">
        <title>Nanangenines: drimane sesquiterpenoids as the dominant metabolite cohort of a novel Australian fungus, Aspergillus nanangensis.</title>
        <authorList>
            <person name="Lacey H.J."/>
            <person name="Gilchrist C.L.M."/>
            <person name="Crombie A."/>
            <person name="Kalaitzis J.A."/>
            <person name="Vuong D."/>
            <person name="Rutledge P.J."/>
            <person name="Turner P."/>
            <person name="Pitt J.I."/>
            <person name="Lacey E."/>
            <person name="Chooi Y.H."/>
            <person name="Piggott A.M."/>
        </authorList>
    </citation>
    <scope>NUCLEOTIDE SEQUENCE</scope>
    <source>
        <strain evidence="4">MST-FP2251</strain>
    </source>
</reference>